<comment type="caution">
    <text evidence="1">The sequence shown here is derived from an EMBL/GenBank/DDBJ whole genome shotgun (WGS) entry which is preliminary data.</text>
</comment>
<sequence>MHLEIWTLKLQKRLFNKRKKEEWKF</sequence>
<proteinExistence type="predicted"/>
<gene>
    <name evidence="1" type="ORF">CGLO_14091</name>
</gene>
<organism evidence="1 2">
    <name type="scientific">Colletotrichum gloeosporioides (strain Cg-14)</name>
    <name type="common">Anthracnose fungus</name>
    <name type="synonym">Glomerella cingulata</name>
    <dbReference type="NCBI Taxonomy" id="1237896"/>
    <lineage>
        <taxon>Eukaryota</taxon>
        <taxon>Fungi</taxon>
        <taxon>Dikarya</taxon>
        <taxon>Ascomycota</taxon>
        <taxon>Pezizomycotina</taxon>
        <taxon>Sordariomycetes</taxon>
        <taxon>Hypocreomycetidae</taxon>
        <taxon>Glomerellales</taxon>
        <taxon>Glomerellaceae</taxon>
        <taxon>Colletotrichum</taxon>
        <taxon>Colletotrichum gloeosporioides species complex</taxon>
    </lineage>
</organism>
<dbReference type="HOGENOM" id="CLU_3419404_0_0_1"/>
<protein>
    <submittedName>
        <fullName evidence="1">Uncharacterized protein</fullName>
    </submittedName>
</protein>
<dbReference type="Proteomes" id="UP000015530">
    <property type="component" value="Unassembled WGS sequence"/>
</dbReference>
<evidence type="ECO:0000313" key="2">
    <source>
        <dbReference type="Proteomes" id="UP000015530"/>
    </source>
</evidence>
<name>T0LEM2_COLGC</name>
<evidence type="ECO:0000313" key="1">
    <source>
        <dbReference type="EMBL" id="EQB46835.1"/>
    </source>
</evidence>
<reference evidence="2" key="1">
    <citation type="journal article" date="2013" name="Mol. Plant Microbe Interact.">
        <title>Global aspects of pacC regulation of pathogenicity genes in Colletotrichum gloeosporioides as revealed by transcriptome analysis.</title>
        <authorList>
            <person name="Alkan N."/>
            <person name="Meng X."/>
            <person name="Friedlander G."/>
            <person name="Reuveni E."/>
            <person name="Sukno S."/>
            <person name="Sherman A."/>
            <person name="Thon M."/>
            <person name="Fluhr R."/>
            <person name="Prusky D."/>
        </authorList>
    </citation>
    <scope>NUCLEOTIDE SEQUENCE [LARGE SCALE GENOMIC DNA]</scope>
    <source>
        <strain evidence="2">Cg-14</strain>
    </source>
</reference>
<accession>T0LEM2</accession>
<dbReference type="EMBL" id="AMYD01003240">
    <property type="protein sequence ID" value="EQB46835.1"/>
    <property type="molecule type" value="Genomic_DNA"/>
</dbReference>
<dbReference type="AlphaFoldDB" id="T0LEM2"/>